<reference evidence="5 6" key="1">
    <citation type="submission" date="2023-03" db="EMBL/GenBank/DDBJ databases">
        <title>WGS of Methanotrichaceae archaeon Mx.</title>
        <authorList>
            <person name="Sorokin D.Y."/>
            <person name="Merkel A.Y."/>
        </authorList>
    </citation>
    <scope>NUCLEOTIDE SEQUENCE [LARGE SCALE GENOMIC DNA]</scope>
    <source>
        <strain evidence="5 6">Mx</strain>
    </source>
</reference>
<dbReference type="InterPro" id="IPR002013">
    <property type="entry name" value="SAC_dom"/>
</dbReference>
<keyword evidence="1" id="KW-0677">Repeat</keyword>
<dbReference type="EMBL" id="JARFPK010000011">
    <property type="protein sequence ID" value="MDF0590358.1"/>
    <property type="molecule type" value="Genomic_DNA"/>
</dbReference>
<dbReference type="PANTHER" id="PTHR43855">
    <property type="entry name" value="THIOSULFATE SULFURTRANSFERASE"/>
    <property type="match status" value="1"/>
</dbReference>
<dbReference type="SUPFAM" id="SSF52821">
    <property type="entry name" value="Rhodanese/Cell cycle control phosphatase"/>
    <property type="match status" value="2"/>
</dbReference>
<feature type="domain" description="SAC" evidence="4">
    <location>
        <begin position="105"/>
        <end position="154"/>
    </location>
</feature>
<dbReference type="Gene3D" id="3.40.250.10">
    <property type="entry name" value="Rhodanese-like domain"/>
    <property type="match status" value="2"/>
</dbReference>
<keyword evidence="2" id="KW-0812">Transmembrane</keyword>
<keyword evidence="6" id="KW-1185">Reference proteome</keyword>
<evidence type="ECO:0000259" key="4">
    <source>
        <dbReference type="PROSITE" id="PS50275"/>
    </source>
</evidence>
<dbReference type="SMART" id="SM00450">
    <property type="entry name" value="RHOD"/>
    <property type="match status" value="2"/>
</dbReference>
<dbReference type="PROSITE" id="PS50206">
    <property type="entry name" value="RHODANESE_3"/>
    <property type="match status" value="2"/>
</dbReference>
<evidence type="ECO:0000313" key="5">
    <source>
        <dbReference type="EMBL" id="MDF0590358.1"/>
    </source>
</evidence>
<dbReference type="InterPro" id="IPR036873">
    <property type="entry name" value="Rhodanese-like_dom_sf"/>
</dbReference>
<comment type="caution">
    <text evidence="5">The sequence shown here is derived from an EMBL/GenBank/DDBJ whole genome shotgun (WGS) entry which is preliminary data.</text>
</comment>
<evidence type="ECO:0000259" key="3">
    <source>
        <dbReference type="PROSITE" id="PS50206"/>
    </source>
</evidence>
<accession>A0ABT5X6N0</accession>
<name>A0ABT5X6N0_9EURY</name>
<organism evidence="5 6">
    <name type="scientific">Candidatus Methanocrinis natronophilus</name>
    <dbReference type="NCBI Taxonomy" id="3033396"/>
    <lineage>
        <taxon>Archaea</taxon>
        <taxon>Methanobacteriati</taxon>
        <taxon>Methanobacteriota</taxon>
        <taxon>Stenosarchaea group</taxon>
        <taxon>Methanomicrobia</taxon>
        <taxon>Methanotrichales</taxon>
        <taxon>Methanotrichaceae</taxon>
        <taxon>Methanocrinis</taxon>
    </lineage>
</organism>
<evidence type="ECO:0000313" key="6">
    <source>
        <dbReference type="Proteomes" id="UP001220010"/>
    </source>
</evidence>
<protein>
    <submittedName>
        <fullName evidence="5">Rhodanese-like domain-containing protein</fullName>
    </submittedName>
</protein>
<keyword evidence="2" id="KW-1133">Transmembrane helix</keyword>
<dbReference type="CDD" id="cd01448">
    <property type="entry name" value="TST_Repeat_1"/>
    <property type="match status" value="1"/>
</dbReference>
<feature type="domain" description="Rhodanese" evidence="3">
    <location>
        <begin position="139"/>
        <end position="232"/>
    </location>
</feature>
<proteinExistence type="predicted"/>
<evidence type="ECO:0000256" key="1">
    <source>
        <dbReference type="ARBA" id="ARBA00022737"/>
    </source>
</evidence>
<gene>
    <name evidence="5" type="ORF">P0O15_04120</name>
</gene>
<dbReference type="InterPro" id="IPR001763">
    <property type="entry name" value="Rhodanese-like_dom"/>
</dbReference>
<dbReference type="Pfam" id="PF00581">
    <property type="entry name" value="Rhodanese"/>
    <property type="match status" value="2"/>
</dbReference>
<keyword evidence="2" id="KW-0472">Membrane</keyword>
<sequence length="580" mass="61206">MLGVRRKGYSIDRPGYGSGRGSGIIGWRAGRRFAAFFLIMGLIVSTGVGLEIDQERLAKWDCPECKGESSFQLGIFEFLGHDPTRIETAGEAPPGPREARAAMEAEASGTTGGFVRGELLASAKDVEGSDVILDVGTGYATAHIKGAIPLYWEEFLDDDNNPRSAYEIAEILGRAGISPEDSVVIYGDCATCDGISVAPFVFWAMKYVGHDDVKLLDGGLDGWVDGGLPTERTANERSAVTYTPRPRLGLLADYDGVAAGRYQLVDARTFREFAADKIPRAVNIDYSAVLANGRMKGGEELAAVFSGLDKADPVVVYSNAGARASMVWYALQLMGYDSSLYTWNDWEANRPPVKAVFKSARAEPNPARPGPVKIFATFEVVADEAVSDAGLFGPIVPSVGAEDVEEAAEVEALEDLKVDVEGGILLGNVTIDGADIEEMISSAPQSPTVQTMGCVACFDPVALYASGGNPSSITGGVRLGSVGRTEAGAITAAGALIQNEDGEIMATIELVPTLGDEHLGTWDASGAPNGFYTVTLAATAGSRTSYFEDVLTVEIDSSAPVQETGTTTAATSGIRKLGRY</sequence>
<feature type="transmembrane region" description="Helical" evidence="2">
    <location>
        <begin position="33"/>
        <end position="50"/>
    </location>
</feature>
<dbReference type="Proteomes" id="UP001220010">
    <property type="component" value="Unassembled WGS sequence"/>
</dbReference>
<dbReference type="InterPro" id="IPR051126">
    <property type="entry name" value="Thiosulfate_sulfurtransferase"/>
</dbReference>
<evidence type="ECO:0000256" key="2">
    <source>
        <dbReference type="SAM" id="Phobius"/>
    </source>
</evidence>
<dbReference type="PROSITE" id="PS50275">
    <property type="entry name" value="SAC"/>
    <property type="match status" value="1"/>
</dbReference>
<dbReference type="RefSeq" id="WP_316966109.1">
    <property type="nucleotide sequence ID" value="NZ_JARFPK010000011.1"/>
</dbReference>
<feature type="domain" description="Rhodanese" evidence="3">
    <location>
        <begin position="258"/>
        <end position="355"/>
    </location>
</feature>
<dbReference type="PANTHER" id="PTHR43855:SF1">
    <property type="entry name" value="THIOSULFATE SULFURTRANSFERASE"/>
    <property type="match status" value="1"/>
</dbReference>